<dbReference type="GO" id="GO:0047372">
    <property type="term" value="F:monoacylglycerol lipase activity"/>
    <property type="evidence" value="ECO:0007669"/>
    <property type="project" value="TreeGrafter"/>
</dbReference>
<dbReference type="Proteomes" id="UP000036406">
    <property type="component" value="Chromosome"/>
</dbReference>
<dbReference type="InterPro" id="IPR000073">
    <property type="entry name" value="AB_hydrolase_1"/>
</dbReference>
<evidence type="ECO:0000313" key="3">
    <source>
        <dbReference type="EMBL" id="AKO53819.1"/>
    </source>
</evidence>
<evidence type="ECO:0000259" key="2">
    <source>
        <dbReference type="Pfam" id="PF00561"/>
    </source>
</evidence>
<dbReference type="PRINTS" id="PR00111">
    <property type="entry name" value="ABHYDROLASE"/>
</dbReference>
<organism evidence="3 4">
    <name type="scientific">Marinobacter psychrophilus</name>
    <dbReference type="NCBI Taxonomy" id="330734"/>
    <lineage>
        <taxon>Bacteria</taxon>
        <taxon>Pseudomonadati</taxon>
        <taxon>Pseudomonadota</taxon>
        <taxon>Gammaproteobacteria</taxon>
        <taxon>Pseudomonadales</taxon>
        <taxon>Marinobacteraceae</taxon>
        <taxon>Marinobacter</taxon>
    </lineage>
</organism>
<dbReference type="RefSeq" id="WP_048387949.1">
    <property type="nucleotide sequence ID" value="NZ_CP011494.1"/>
</dbReference>
<feature type="signal peptide" evidence="1">
    <location>
        <begin position="1"/>
        <end position="20"/>
    </location>
</feature>
<protein>
    <submittedName>
        <fullName evidence="3">Alpha/beta hydrolase</fullName>
    </submittedName>
</protein>
<dbReference type="EMBL" id="CP011494">
    <property type="protein sequence ID" value="AKO53819.1"/>
    <property type="molecule type" value="Genomic_DNA"/>
</dbReference>
<evidence type="ECO:0000313" key="4">
    <source>
        <dbReference type="Proteomes" id="UP000036406"/>
    </source>
</evidence>
<dbReference type="Pfam" id="PF00561">
    <property type="entry name" value="Abhydrolase_1"/>
    <property type="match status" value="1"/>
</dbReference>
<dbReference type="AlphaFoldDB" id="A0A0H4I485"/>
<dbReference type="GO" id="GO:0016020">
    <property type="term" value="C:membrane"/>
    <property type="evidence" value="ECO:0007669"/>
    <property type="project" value="TreeGrafter"/>
</dbReference>
<reference evidence="3 4" key="1">
    <citation type="submission" date="2015-05" db="EMBL/GenBank/DDBJ databases">
        <title>Complete genome of Marinobacter psychrophilus strain 20041T isolated from sea-ice of the Canadian Basin.</title>
        <authorList>
            <person name="Song L."/>
            <person name="Ren L."/>
            <person name="Yu Y."/>
            <person name="Wang X."/>
        </authorList>
    </citation>
    <scope>NUCLEOTIDE SEQUENCE [LARGE SCALE GENOMIC DNA]</scope>
    <source>
        <strain evidence="3 4">20041</strain>
    </source>
</reference>
<dbReference type="SUPFAM" id="SSF53474">
    <property type="entry name" value="alpha/beta-Hydrolases"/>
    <property type="match status" value="1"/>
</dbReference>
<gene>
    <name evidence="3" type="ORF">ABA45_16425</name>
</gene>
<dbReference type="Gene3D" id="3.40.50.1820">
    <property type="entry name" value="alpha/beta hydrolase"/>
    <property type="match status" value="1"/>
</dbReference>
<keyword evidence="4" id="KW-1185">Reference proteome</keyword>
<dbReference type="KEGG" id="mpq:ABA45_16425"/>
<accession>A0A0H4I485</accession>
<dbReference type="PANTHER" id="PTHR43798:SF5">
    <property type="entry name" value="MONOACYLGLYCEROL LIPASE ABHD6"/>
    <property type="match status" value="1"/>
</dbReference>
<dbReference type="InterPro" id="IPR050266">
    <property type="entry name" value="AB_hydrolase_sf"/>
</dbReference>
<proteinExistence type="predicted"/>
<dbReference type="PATRIC" id="fig|330734.3.peg.3455"/>
<dbReference type="InterPro" id="IPR029058">
    <property type="entry name" value="AB_hydrolase_fold"/>
</dbReference>
<dbReference type="STRING" id="330734.ABA45_16425"/>
<dbReference type="PANTHER" id="PTHR43798">
    <property type="entry name" value="MONOACYLGLYCEROL LIPASE"/>
    <property type="match status" value="1"/>
</dbReference>
<dbReference type="PROSITE" id="PS51257">
    <property type="entry name" value="PROKAR_LIPOPROTEIN"/>
    <property type="match status" value="1"/>
</dbReference>
<dbReference type="GO" id="GO:0046464">
    <property type="term" value="P:acylglycerol catabolic process"/>
    <property type="evidence" value="ECO:0007669"/>
    <property type="project" value="TreeGrafter"/>
</dbReference>
<evidence type="ECO:0000256" key="1">
    <source>
        <dbReference type="SAM" id="SignalP"/>
    </source>
</evidence>
<feature type="domain" description="AB hydrolase-1" evidence="2">
    <location>
        <begin position="66"/>
        <end position="176"/>
    </location>
</feature>
<sequence>MLQKSPCTVFFLLLSIVLLSACSRQDIYQKAIGFERSAAGLEAASITLGELDIAYLRNADMNSGDTIVMVHGFGANKDNWTRMARELTDKFNVYAIDLPGHGESSKPLDLGYRLDQQVAHLARILQALDIAEMHMMGNSMGGAITALYAAAYPEQIKTAVLFDPAGILEYESELFDLVVAGDNPLIPSKPGDFERLMDFALEKKPFIPWPVLGVMEDQALANQTVNKVIFAAIRDAGFETDFRSIVSRIKAPVLVVWGKEDRVINYRNGEVFVDIIPGARLEVLDGVGHVPMIEAPEESARLFLEFAKSHAPKAG</sequence>
<keyword evidence="3" id="KW-0378">Hydrolase</keyword>
<name>A0A0H4I485_9GAMM</name>
<keyword evidence="1" id="KW-0732">Signal</keyword>
<feature type="chain" id="PRO_5005206159" evidence="1">
    <location>
        <begin position="21"/>
        <end position="315"/>
    </location>
</feature>